<evidence type="ECO:0000313" key="4">
    <source>
        <dbReference type="Proteomes" id="UP000006272"/>
    </source>
</evidence>
<dbReference type="Proteomes" id="UP000006272">
    <property type="component" value="Unassembled WGS sequence"/>
</dbReference>
<gene>
    <name evidence="3" type="ORF">B193_0573</name>
</gene>
<feature type="coiled-coil region" evidence="1">
    <location>
        <begin position="43"/>
        <end position="124"/>
    </location>
</feature>
<keyword evidence="1" id="KW-0175">Coiled coil</keyword>
<organism evidence="3 4">
    <name type="scientific">Solidesulfovibrio magneticus str. Maddingley MBC34</name>
    <dbReference type="NCBI Taxonomy" id="1206767"/>
    <lineage>
        <taxon>Bacteria</taxon>
        <taxon>Pseudomonadati</taxon>
        <taxon>Thermodesulfobacteriota</taxon>
        <taxon>Desulfovibrionia</taxon>
        <taxon>Desulfovibrionales</taxon>
        <taxon>Desulfovibrionaceae</taxon>
        <taxon>Solidesulfovibrio</taxon>
    </lineage>
</organism>
<reference evidence="3 4" key="1">
    <citation type="submission" date="2012-07" db="EMBL/GenBank/DDBJ databases">
        <title>Draft genome sequence of Desulfovibrio magneticus str. Maddingley MBC34 obtained from a metagenomic sequence of a methanogenic enrichment isolated from coal-seam formation water in Victoria, Australia.</title>
        <authorList>
            <person name="Greenfield P."/>
            <person name="Hendry P."/>
            <person name="Li D."/>
            <person name="Rosewarne C.P."/>
            <person name="Tran-Dinh N."/>
            <person name="Elbourne L.D.H."/>
            <person name="Paulsen I.T."/>
            <person name="Midgley D.J."/>
        </authorList>
    </citation>
    <scope>NUCLEOTIDE SEQUENCE [LARGE SCALE GENOMIC DNA]</scope>
    <source>
        <strain evidence="4">Maddingley MBC34</strain>
    </source>
</reference>
<dbReference type="PANTHER" id="PTHR35794:SF2">
    <property type="entry name" value="CELL DIVISION PROTEIN DIVIVA"/>
    <property type="match status" value="1"/>
</dbReference>
<keyword evidence="3" id="KW-0131">Cell cycle</keyword>
<evidence type="ECO:0000313" key="3">
    <source>
        <dbReference type="EMBL" id="EKO40703.1"/>
    </source>
</evidence>
<dbReference type="InterPro" id="IPR007793">
    <property type="entry name" value="DivIVA_fam"/>
</dbReference>
<keyword evidence="3" id="KW-0132">Cell division</keyword>
<accession>K6HE03</accession>
<dbReference type="EMBL" id="ALAO01000053">
    <property type="protein sequence ID" value="EKO40703.1"/>
    <property type="molecule type" value="Genomic_DNA"/>
</dbReference>
<comment type="caution">
    <text evidence="3">The sequence shown here is derived from an EMBL/GenBank/DDBJ whole genome shotgun (WGS) entry which is preliminary data.</text>
</comment>
<evidence type="ECO:0000256" key="1">
    <source>
        <dbReference type="SAM" id="Coils"/>
    </source>
</evidence>
<evidence type="ECO:0000256" key="2">
    <source>
        <dbReference type="SAM" id="MobiDB-lite"/>
    </source>
</evidence>
<name>K6HE03_9BACT</name>
<feature type="region of interest" description="Disordered" evidence="2">
    <location>
        <begin position="150"/>
        <end position="187"/>
    </location>
</feature>
<sequence length="216" mass="22849">MTLDKIDLLDRTFSHSLVGYRRDEVDRLVAEAAESIGRLAEEKMALTRANDGLAREIAEYRAREATLRDTLLTTQRIVEELKGKAREEARRIVEAAKSEAAAIVAEARGRADALAGEIEALAARKAAVTERFRDMLTAALALLDAEAAEDATRDATPGMGRTAEGDPEAAGGENQGVPVAKTRTAESELGTTVGGIFLGNETADAAVSVSQPGQGS</sequence>
<dbReference type="Pfam" id="PF05103">
    <property type="entry name" value="DivIVA"/>
    <property type="match status" value="1"/>
</dbReference>
<proteinExistence type="predicted"/>
<dbReference type="GO" id="GO:0051301">
    <property type="term" value="P:cell division"/>
    <property type="evidence" value="ECO:0007669"/>
    <property type="project" value="UniProtKB-KW"/>
</dbReference>
<protein>
    <submittedName>
        <fullName evidence="3">Cell division initiation protein</fullName>
    </submittedName>
</protein>
<dbReference type="AlphaFoldDB" id="K6HE03"/>
<dbReference type="PATRIC" id="fig|1206767.3.peg.544"/>
<dbReference type="Gene3D" id="6.10.250.660">
    <property type="match status" value="1"/>
</dbReference>
<dbReference type="PANTHER" id="PTHR35794">
    <property type="entry name" value="CELL DIVISION PROTEIN DIVIVA"/>
    <property type="match status" value="1"/>
</dbReference>